<comment type="pathway">
    <text evidence="3">tRNA modification; 5-methoxycarbonylmethyl-2-thiouridine-tRNA biosynthesis.</text>
</comment>
<evidence type="ECO:0000256" key="2">
    <source>
        <dbReference type="ARBA" id="ARBA00004496"/>
    </source>
</evidence>
<comment type="subcellular location">
    <subcellularLocation>
        <location evidence="2">Cytoplasm</location>
    </subcellularLocation>
    <subcellularLocation>
        <location evidence="1">Nucleus</location>
    </subcellularLocation>
</comment>
<keyword evidence="6" id="KW-0963">Cytoplasm</keyword>
<evidence type="ECO:0000256" key="3">
    <source>
        <dbReference type="ARBA" id="ARBA00005043"/>
    </source>
</evidence>
<sequence>MTSIKTLPLLDGAKLIVLDEEVDAVYARDLIAGWLEMWREREPEQTFDILLFSDPKYMFDGPGPFATSNIKIHDYYTIDINEPDVNSTREQDFHNLEHVLQNINIKSIVIVDCLSSLILSIGLSKTLWFLKRLSEQVPQLICIYRNDFIQDKISCIDTLGTTYVKIQRFLGTKTDNNNMNYVVDFVHRKVGGGILRQQEIVNQNYTSNKIQSEKIEKNEKSDMGYKNQKQKIESSFKIEINENEMKQRNELVLPYMINATSTSKIHYQPESIDDFDEEDPDDDLCI</sequence>
<reference evidence="10" key="1">
    <citation type="submission" date="2025-08" db="UniProtKB">
        <authorList>
            <consortium name="RefSeq"/>
        </authorList>
    </citation>
    <scope>IDENTIFICATION</scope>
    <source>
        <tissue evidence="10">Whole body</tissue>
    </source>
</reference>
<dbReference type="GeneID" id="108624017"/>
<comment type="similarity">
    <text evidence="4">Belongs to the ELP5 family.</text>
</comment>
<dbReference type="KEGG" id="ccal:108624017"/>
<accession>A0AAJ7IWM9</accession>
<dbReference type="GO" id="GO:0000049">
    <property type="term" value="F:tRNA binding"/>
    <property type="evidence" value="ECO:0007669"/>
    <property type="project" value="TreeGrafter"/>
</dbReference>
<protein>
    <recommendedName>
        <fullName evidence="5">Elongator complex protein 5</fullName>
    </recommendedName>
</protein>
<dbReference type="GO" id="GO:0002098">
    <property type="term" value="P:tRNA wobble uridine modification"/>
    <property type="evidence" value="ECO:0007669"/>
    <property type="project" value="InterPro"/>
</dbReference>
<organism evidence="9 10">
    <name type="scientific">Ceratina calcarata</name>
    <dbReference type="NCBI Taxonomy" id="156304"/>
    <lineage>
        <taxon>Eukaryota</taxon>
        <taxon>Metazoa</taxon>
        <taxon>Ecdysozoa</taxon>
        <taxon>Arthropoda</taxon>
        <taxon>Hexapoda</taxon>
        <taxon>Insecta</taxon>
        <taxon>Pterygota</taxon>
        <taxon>Neoptera</taxon>
        <taxon>Endopterygota</taxon>
        <taxon>Hymenoptera</taxon>
        <taxon>Apocrita</taxon>
        <taxon>Aculeata</taxon>
        <taxon>Apoidea</taxon>
        <taxon>Anthophila</taxon>
        <taxon>Apidae</taxon>
        <taxon>Ceratina</taxon>
        <taxon>Zadontomerus</taxon>
    </lineage>
</organism>
<dbReference type="RefSeq" id="XP_017878434.1">
    <property type="nucleotide sequence ID" value="XM_018022945.2"/>
</dbReference>
<gene>
    <name evidence="10" type="primary">LOC108624017</name>
</gene>
<dbReference type="Proteomes" id="UP000694925">
    <property type="component" value="Unplaced"/>
</dbReference>
<evidence type="ECO:0000313" key="9">
    <source>
        <dbReference type="Proteomes" id="UP000694925"/>
    </source>
</evidence>
<evidence type="ECO:0000256" key="6">
    <source>
        <dbReference type="ARBA" id="ARBA00022490"/>
    </source>
</evidence>
<proteinExistence type="inferred from homology"/>
<dbReference type="PANTHER" id="PTHR15641:SF1">
    <property type="entry name" value="ELONGATOR COMPLEX PROTEIN 5"/>
    <property type="match status" value="1"/>
</dbReference>
<dbReference type="GO" id="GO:0005829">
    <property type="term" value="C:cytosol"/>
    <property type="evidence" value="ECO:0007669"/>
    <property type="project" value="TreeGrafter"/>
</dbReference>
<keyword evidence="7" id="KW-0819">tRNA processing</keyword>
<evidence type="ECO:0000256" key="5">
    <source>
        <dbReference type="ARBA" id="ARBA00020264"/>
    </source>
</evidence>
<dbReference type="GO" id="GO:0005634">
    <property type="term" value="C:nucleus"/>
    <property type="evidence" value="ECO:0007669"/>
    <property type="project" value="UniProtKB-SubCell"/>
</dbReference>
<name>A0AAJ7IWM9_9HYME</name>
<evidence type="ECO:0000313" key="10">
    <source>
        <dbReference type="RefSeq" id="XP_017878434.1"/>
    </source>
</evidence>
<evidence type="ECO:0000256" key="4">
    <source>
        <dbReference type="ARBA" id="ARBA00009567"/>
    </source>
</evidence>
<dbReference type="InterPro" id="IPR019519">
    <property type="entry name" value="Elp5"/>
</dbReference>
<evidence type="ECO:0000256" key="7">
    <source>
        <dbReference type="ARBA" id="ARBA00022694"/>
    </source>
</evidence>
<keyword evidence="9" id="KW-1185">Reference proteome</keyword>
<keyword evidence="8" id="KW-0539">Nucleus</keyword>
<dbReference type="GO" id="GO:0033588">
    <property type="term" value="C:elongator holoenzyme complex"/>
    <property type="evidence" value="ECO:0007669"/>
    <property type="project" value="InterPro"/>
</dbReference>
<dbReference type="PANTHER" id="PTHR15641">
    <property type="entry name" value="ELONGATOR COMPLEX PROTEIN 5"/>
    <property type="match status" value="1"/>
</dbReference>
<evidence type="ECO:0000256" key="1">
    <source>
        <dbReference type="ARBA" id="ARBA00004123"/>
    </source>
</evidence>
<evidence type="ECO:0000256" key="8">
    <source>
        <dbReference type="ARBA" id="ARBA00023242"/>
    </source>
</evidence>
<dbReference type="AlphaFoldDB" id="A0AAJ7IWM9"/>